<keyword evidence="2" id="KW-0812">Transmembrane</keyword>
<dbReference type="EMBL" id="VOBL01000013">
    <property type="protein sequence ID" value="KAA0975881.1"/>
    <property type="molecule type" value="Genomic_DNA"/>
</dbReference>
<dbReference type="RefSeq" id="WP_149619976.1">
    <property type="nucleotide sequence ID" value="NZ_VOBL01000013.1"/>
</dbReference>
<feature type="transmembrane region" description="Helical" evidence="2">
    <location>
        <begin position="83"/>
        <end position="104"/>
    </location>
</feature>
<feature type="transmembrane region" description="Helical" evidence="2">
    <location>
        <begin position="142"/>
        <end position="162"/>
    </location>
</feature>
<protein>
    <recommendedName>
        <fullName evidence="5">DUF2238 domain-containing protein</fullName>
    </recommendedName>
</protein>
<comment type="caution">
    <text evidence="3">The sequence shown here is derived from an EMBL/GenBank/DDBJ whole genome shotgun (WGS) entry which is preliminary data.</text>
</comment>
<reference evidence="3 4" key="1">
    <citation type="submission" date="2019-07" db="EMBL/GenBank/DDBJ databases">
        <title>Analysis of the biochemical properties, biological activity and biotechnological potential of siderophores and biosurfactants produced by Antarctic psychrotolerant bacteria.</title>
        <authorList>
            <person name="Styczynski M."/>
            <person name="Krucon T."/>
            <person name="Decewicz P."/>
            <person name="Dziewit L."/>
        </authorList>
    </citation>
    <scope>NUCLEOTIDE SEQUENCE [LARGE SCALE GENOMIC DNA]</scope>
    <source>
        <strain evidence="3 4">ANT_H27</strain>
    </source>
</reference>
<feature type="transmembrane region" description="Helical" evidence="2">
    <location>
        <begin position="41"/>
        <end position="71"/>
    </location>
</feature>
<keyword evidence="2" id="KW-0472">Membrane</keyword>
<keyword evidence="2" id="KW-1133">Transmembrane helix</keyword>
<dbReference type="Pfam" id="PF09997">
    <property type="entry name" value="DUF2238"/>
    <property type="match status" value="1"/>
</dbReference>
<evidence type="ECO:0000313" key="3">
    <source>
        <dbReference type="EMBL" id="KAA0975881.1"/>
    </source>
</evidence>
<sequence>MTDADGPWAAGPPRTATPFGKEPVGAYEQTFVPHLGDAVRLAALLAIPAAWVISGPLSALTMLLVSGGTWVSRYYSRTRTEDLASQIVLLLGGAFSVLGTYKAIGWVDLVVHGLMLVILTKLLTNMLVHHEMLPPASNRRQAAGILLAVTSMGVLLAVLWEIGEWFGHTFINPEVGVGYDDTLGDLAAGLLGALAAAFWSHGTARPSGSA</sequence>
<feature type="transmembrane region" description="Helical" evidence="2">
    <location>
        <begin position="110"/>
        <end position="130"/>
    </location>
</feature>
<dbReference type="Proteomes" id="UP000323856">
    <property type="component" value="Unassembled WGS sequence"/>
</dbReference>
<proteinExistence type="predicted"/>
<organism evidence="3 4">
    <name type="scientific">Paeniglutamicibacter gangotriensis</name>
    <dbReference type="NCBI Taxonomy" id="254787"/>
    <lineage>
        <taxon>Bacteria</taxon>
        <taxon>Bacillati</taxon>
        <taxon>Actinomycetota</taxon>
        <taxon>Actinomycetes</taxon>
        <taxon>Micrococcales</taxon>
        <taxon>Micrococcaceae</taxon>
        <taxon>Paeniglutamicibacter</taxon>
    </lineage>
</organism>
<dbReference type="OrthoDB" id="3790530at2"/>
<dbReference type="InterPro" id="IPR014509">
    <property type="entry name" value="YjdF-like"/>
</dbReference>
<feature type="region of interest" description="Disordered" evidence="1">
    <location>
        <begin position="1"/>
        <end position="21"/>
    </location>
</feature>
<gene>
    <name evidence="3" type="ORF">FQ154_12520</name>
</gene>
<feature type="transmembrane region" description="Helical" evidence="2">
    <location>
        <begin position="182"/>
        <end position="199"/>
    </location>
</feature>
<dbReference type="AlphaFoldDB" id="A0A5B0EDH6"/>
<name>A0A5B0EDH6_9MICC</name>
<evidence type="ECO:0000313" key="4">
    <source>
        <dbReference type="Proteomes" id="UP000323856"/>
    </source>
</evidence>
<evidence type="ECO:0000256" key="1">
    <source>
        <dbReference type="SAM" id="MobiDB-lite"/>
    </source>
</evidence>
<accession>A0A5B0EDH6</accession>
<evidence type="ECO:0000256" key="2">
    <source>
        <dbReference type="SAM" id="Phobius"/>
    </source>
</evidence>
<evidence type="ECO:0008006" key="5">
    <source>
        <dbReference type="Google" id="ProtNLM"/>
    </source>
</evidence>